<keyword evidence="2" id="KW-1185">Reference proteome</keyword>
<evidence type="ECO:0000313" key="1">
    <source>
        <dbReference type="EMBL" id="RNL61008.1"/>
    </source>
</evidence>
<dbReference type="AlphaFoldDB" id="A0A3N0CC39"/>
<dbReference type="RefSeq" id="WP_123228725.1">
    <property type="nucleotide sequence ID" value="NZ_RJSE01000008.1"/>
</dbReference>
<protein>
    <submittedName>
        <fullName evidence="1">Uncharacterized protein</fullName>
    </submittedName>
</protein>
<accession>A0A3N0CC39</accession>
<comment type="caution">
    <text evidence="1">The sequence shown here is derived from an EMBL/GenBank/DDBJ whole genome shotgun (WGS) entry which is preliminary data.</text>
</comment>
<name>A0A3N0CC39_9ACTN</name>
<dbReference type="OrthoDB" id="9970578at2"/>
<dbReference type="EMBL" id="RJSE01000008">
    <property type="protein sequence ID" value="RNL61008.1"/>
    <property type="molecule type" value="Genomic_DNA"/>
</dbReference>
<reference evidence="1 2" key="1">
    <citation type="submission" date="2018-11" db="EMBL/GenBank/DDBJ databases">
        <authorList>
            <person name="Li F."/>
        </authorList>
    </citation>
    <scope>NUCLEOTIDE SEQUENCE [LARGE SCALE GENOMIC DNA]</scope>
    <source>
        <strain evidence="1 2">Gsoil 097</strain>
    </source>
</reference>
<gene>
    <name evidence="1" type="ORF">EFK50_16610</name>
</gene>
<proteinExistence type="predicted"/>
<evidence type="ECO:0000313" key="2">
    <source>
        <dbReference type="Proteomes" id="UP000267128"/>
    </source>
</evidence>
<dbReference type="Proteomes" id="UP000267128">
    <property type="component" value="Unassembled WGS sequence"/>
</dbReference>
<organism evidence="1 2">
    <name type="scientific">Nocardioides marmoriginsengisoli</name>
    <dbReference type="NCBI Taxonomy" id="661483"/>
    <lineage>
        <taxon>Bacteria</taxon>
        <taxon>Bacillati</taxon>
        <taxon>Actinomycetota</taxon>
        <taxon>Actinomycetes</taxon>
        <taxon>Propionibacteriales</taxon>
        <taxon>Nocardioidaceae</taxon>
        <taxon>Nocardioides</taxon>
    </lineage>
</organism>
<sequence length="123" mass="13618">MSSPRWDRLVEALAAAGVDTKVDEKPYAESVRGRVQNGVSRSITILREDTGPVTINDTWAPRAPDTWNGWQVWAEDADGIATFNSVRTKARSTVVLQVLGCLTDHPQRHPQRARAQAEPELVT</sequence>